<name>A0ABQ9VIK7_SAGOE</name>
<evidence type="ECO:0000313" key="2">
    <source>
        <dbReference type="EMBL" id="KAK2108187.1"/>
    </source>
</evidence>
<accession>A0ABQ9VIK7</accession>
<evidence type="ECO:0000313" key="3">
    <source>
        <dbReference type="Proteomes" id="UP001266305"/>
    </source>
</evidence>
<feature type="compositionally biased region" description="Basic and acidic residues" evidence="1">
    <location>
        <begin position="33"/>
        <end position="53"/>
    </location>
</feature>
<dbReference type="EMBL" id="JASSZA010000006">
    <property type="protein sequence ID" value="KAK2108187.1"/>
    <property type="molecule type" value="Genomic_DNA"/>
</dbReference>
<feature type="region of interest" description="Disordered" evidence="1">
    <location>
        <begin position="1"/>
        <end position="79"/>
    </location>
</feature>
<dbReference type="Proteomes" id="UP001266305">
    <property type="component" value="Unassembled WGS sequence"/>
</dbReference>
<keyword evidence="3" id="KW-1185">Reference proteome</keyword>
<reference evidence="2 3" key="1">
    <citation type="submission" date="2023-05" db="EMBL/GenBank/DDBJ databases">
        <title>B98-5 Cell Line De Novo Hybrid Assembly: An Optical Mapping Approach.</title>
        <authorList>
            <person name="Kananen K."/>
            <person name="Auerbach J.A."/>
            <person name="Kautto E."/>
            <person name="Blachly J.S."/>
        </authorList>
    </citation>
    <scope>NUCLEOTIDE SEQUENCE [LARGE SCALE GENOMIC DNA]</scope>
    <source>
        <strain evidence="2">B95-8</strain>
        <tissue evidence="2">Cell line</tissue>
    </source>
</reference>
<proteinExistence type="predicted"/>
<sequence>MVALQSCALCPPSPRRRGCSSGTTGSEAAAESRALERRGGSGATDRDAARQKAEAMGLSGWGWRTPRVAGPGTQRPRTA</sequence>
<feature type="non-terminal residue" evidence="2">
    <location>
        <position position="79"/>
    </location>
</feature>
<protein>
    <submittedName>
        <fullName evidence="2">Uncharacterized protein</fullName>
    </submittedName>
</protein>
<comment type="caution">
    <text evidence="2">The sequence shown here is derived from an EMBL/GenBank/DDBJ whole genome shotgun (WGS) entry which is preliminary data.</text>
</comment>
<organism evidence="2 3">
    <name type="scientific">Saguinus oedipus</name>
    <name type="common">Cotton-top tamarin</name>
    <name type="synonym">Oedipomidas oedipus</name>
    <dbReference type="NCBI Taxonomy" id="9490"/>
    <lineage>
        <taxon>Eukaryota</taxon>
        <taxon>Metazoa</taxon>
        <taxon>Chordata</taxon>
        <taxon>Craniata</taxon>
        <taxon>Vertebrata</taxon>
        <taxon>Euteleostomi</taxon>
        <taxon>Mammalia</taxon>
        <taxon>Eutheria</taxon>
        <taxon>Euarchontoglires</taxon>
        <taxon>Primates</taxon>
        <taxon>Haplorrhini</taxon>
        <taxon>Platyrrhini</taxon>
        <taxon>Cebidae</taxon>
        <taxon>Callitrichinae</taxon>
        <taxon>Saguinus</taxon>
    </lineage>
</organism>
<gene>
    <name evidence="2" type="ORF">P7K49_013352</name>
</gene>
<evidence type="ECO:0000256" key="1">
    <source>
        <dbReference type="SAM" id="MobiDB-lite"/>
    </source>
</evidence>